<dbReference type="Proteomes" id="UP000249341">
    <property type="component" value="Unassembled WGS sequence"/>
</dbReference>
<keyword evidence="6" id="KW-1185">Reference proteome</keyword>
<proteinExistence type="inferred from homology"/>
<dbReference type="Gene3D" id="3.40.190.10">
    <property type="entry name" value="Periplasmic binding protein-like II"/>
    <property type="match status" value="2"/>
</dbReference>
<sequence length="552" mass="59990">MGASTNRRNFLGLIGLGAASVAGGGLLTGCSKEPGTTGSATTAEQAAGVVPTFKDSTLVPPDIKGIRPVADGYAKYPTTLADAVSEKAITSGQPISATTPWWGPAPPTDNKLVGAVNADLGGTINFSIQDGVTYGDKLNTMLGARDVPDLTCIPGWEINKLARFNDAVHVLFEDLTPYLAGDKISAYPLLAGLDTKAWSDSVWGGKLMGVPFPSDNPFPSLLFYRKDVADQRGVAAPTTLDEVYDFGKKMTNPDKGEWAFGDLFQEVLQICGNTGSQNGWAKGADGKVYHRYETENYKRAVEFMTRLYAEKLIHPDIASSKGGDVKTLFKGGKIFMFWDGGGAWKEVWRPAIQTNPKFDMQAIKVFGADASTPPVRWGGTPSIMWTFIKKGLGQERTQELLRVLNYVAAPFGTKEWELQNYGVEGTHFKRDASGAPVTNDLYVKEFANQFIFLGGRPPVIVGGPDIPTYAEAFVGWGNDATKYLEKNPWEGIKVEVPTEQAAIEQPTQDKVTDIMRGRRPISDFEKVVTEWRNGGGDKARDFYAKVLADNGR</sequence>
<comment type="subcellular location">
    <subcellularLocation>
        <location evidence="1">Cell envelope</location>
    </subcellularLocation>
</comment>
<dbReference type="PROSITE" id="PS51318">
    <property type="entry name" value="TAT"/>
    <property type="match status" value="1"/>
</dbReference>
<accession>A0A327ZLM6</accession>
<dbReference type="EMBL" id="QLMJ01000003">
    <property type="protein sequence ID" value="RAK40117.1"/>
    <property type="molecule type" value="Genomic_DNA"/>
</dbReference>
<evidence type="ECO:0000256" key="2">
    <source>
        <dbReference type="ARBA" id="ARBA00008520"/>
    </source>
</evidence>
<dbReference type="GO" id="GO:0030313">
    <property type="term" value="C:cell envelope"/>
    <property type="evidence" value="ECO:0007669"/>
    <property type="project" value="UniProtKB-SubCell"/>
</dbReference>
<evidence type="ECO:0000256" key="4">
    <source>
        <dbReference type="ARBA" id="ARBA00022729"/>
    </source>
</evidence>
<dbReference type="PANTHER" id="PTHR43649">
    <property type="entry name" value="ARABINOSE-BINDING PROTEIN-RELATED"/>
    <property type="match status" value="1"/>
</dbReference>
<comment type="similarity">
    <text evidence="2">Belongs to the bacterial solute-binding protein 1 family.</text>
</comment>
<dbReference type="InterPro" id="IPR006059">
    <property type="entry name" value="SBP"/>
</dbReference>
<protein>
    <submittedName>
        <fullName evidence="5">Putative aldouronate transport system substrate-binding protein</fullName>
    </submittedName>
</protein>
<dbReference type="PANTHER" id="PTHR43649:SF31">
    <property type="entry name" value="SN-GLYCEROL-3-PHOSPHATE-BINDING PERIPLASMIC PROTEIN UGPB"/>
    <property type="match status" value="1"/>
</dbReference>
<dbReference type="RefSeq" id="WP_181557730.1">
    <property type="nucleotide sequence ID" value="NZ_JACHWI010000009.1"/>
</dbReference>
<comment type="caution">
    <text evidence="5">The sequence shown here is derived from an EMBL/GenBank/DDBJ whole genome shotgun (WGS) entry which is preliminary data.</text>
</comment>
<keyword evidence="4" id="KW-0732">Signal</keyword>
<dbReference type="InterPro" id="IPR050490">
    <property type="entry name" value="Bact_solute-bd_prot1"/>
</dbReference>
<gene>
    <name evidence="5" type="ORF">B0I29_103143</name>
</gene>
<dbReference type="PROSITE" id="PS51257">
    <property type="entry name" value="PROKAR_LIPOPROTEIN"/>
    <property type="match status" value="1"/>
</dbReference>
<name>A0A327ZLM6_9ACTN</name>
<evidence type="ECO:0000256" key="1">
    <source>
        <dbReference type="ARBA" id="ARBA00004196"/>
    </source>
</evidence>
<keyword evidence="3" id="KW-0813">Transport</keyword>
<dbReference type="AlphaFoldDB" id="A0A327ZLM6"/>
<evidence type="ECO:0000313" key="6">
    <source>
        <dbReference type="Proteomes" id="UP000249341"/>
    </source>
</evidence>
<dbReference type="InterPro" id="IPR006311">
    <property type="entry name" value="TAT_signal"/>
</dbReference>
<evidence type="ECO:0000313" key="5">
    <source>
        <dbReference type="EMBL" id="RAK40117.1"/>
    </source>
</evidence>
<dbReference type="Pfam" id="PF13416">
    <property type="entry name" value="SBP_bac_8"/>
    <property type="match status" value="1"/>
</dbReference>
<evidence type="ECO:0000256" key="3">
    <source>
        <dbReference type="ARBA" id="ARBA00022448"/>
    </source>
</evidence>
<dbReference type="SUPFAM" id="SSF53850">
    <property type="entry name" value="Periplasmic binding protein-like II"/>
    <property type="match status" value="1"/>
</dbReference>
<reference evidence="5 6" key="1">
    <citation type="submission" date="2018-06" db="EMBL/GenBank/DDBJ databases">
        <title>Genomic Encyclopedia of Type Strains, Phase III (KMG-III): the genomes of soil and plant-associated and newly described type strains.</title>
        <authorList>
            <person name="Whitman W."/>
        </authorList>
    </citation>
    <scope>NUCLEOTIDE SEQUENCE [LARGE SCALE GENOMIC DNA]</scope>
    <source>
        <strain evidence="5 6">CGMCC 4.7090</strain>
    </source>
</reference>
<organism evidence="5 6">
    <name type="scientific">Actinoplanes lutulentus</name>
    <dbReference type="NCBI Taxonomy" id="1287878"/>
    <lineage>
        <taxon>Bacteria</taxon>
        <taxon>Bacillati</taxon>
        <taxon>Actinomycetota</taxon>
        <taxon>Actinomycetes</taxon>
        <taxon>Micromonosporales</taxon>
        <taxon>Micromonosporaceae</taxon>
        <taxon>Actinoplanes</taxon>
    </lineage>
</organism>